<proteinExistence type="predicted"/>
<dbReference type="EMBL" id="BLAL01000059">
    <property type="protein sequence ID" value="GES82095.1"/>
    <property type="molecule type" value="Genomic_DNA"/>
</dbReference>
<evidence type="ECO:0008006" key="3">
    <source>
        <dbReference type="Google" id="ProtNLM"/>
    </source>
</evidence>
<sequence>MFNKTDKSISLEIFLDDDFNGMMYGLPDESLGCKLGGKVVLNNEKSFQVKHLLFIFVGKITVACGPPMSTSRPEYSETKTIFRKECIFHDSTISGTRGKIEYYCVASLSRPIFHNDVTTKKIVNIKRCLMDETRAVQTHHTTFTEGILDEKIRYQISTPIMTFREGGLVQNELRLKSMNIGTAIEAIEYGLKEHVHYHTTGEEDTAIIANVNEERYPLGKRRIKIDPDANDGDPISINFRLCQWVNCDLSSQLIDIDHKLSFTICVTEAININNEVESVISEETNRRNSRRISLGRHNKRHSARTISLSNLSNIINSQRNTLTSKVEKKRLQFEIPIIVTSKSCKPREESLTSTFIDRPPSYAIASMVSPPPEYADVNMSELSSTGYRFSLYTWICFV</sequence>
<organism evidence="1 2">
    <name type="scientific">Rhizophagus clarus</name>
    <dbReference type="NCBI Taxonomy" id="94130"/>
    <lineage>
        <taxon>Eukaryota</taxon>
        <taxon>Fungi</taxon>
        <taxon>Fungi incertae sedis</taxon>
        <taxon>Mucoromycota</taxon>
        <taxon>Glomeromycotina</taxon>
        <taxon>Glomeromycetes</taxon>
        <taxon>Glomerales</taxon>
        <taxon>Glomeraceae</taxon>
        <taxon>Rhizophagus</taxon>
    </lineage>
</organism>
<evidence type="ECO:0000313" key="1">
    <source>
        <dbReference type="EMBL" id="GES82095.1"/>
    </source>
</evidence>
<evidence type="ECO:0000313" key="2">
    <source>
        <dbReference type="Proteomes" id="UP000615446"/>
    </source>
</evidence>
<protein>
    <recommendedName>
        <fullName evidence="3">Arrestin C-terminal-like domain-containing protein</fullName>
    </recommendedName>
</protein>
<reference evidence="1" key="1">
    <citation type="submission" date="2019-10" db="EMBL/GenBank/DDBJ databases">
        <title>Conservation and host-specific expression of non-tandemly repeated heterogenous ribosome RNA gene in arbuscular mycorrhizal fungi.</title>
        <authorList>
            <person name="Maeda T."/>
            <person name="Kobayashi Y."/>
            <person name="Nakagawa T."/>
            <person name="Ezawa T."/>
            <person name="Yamaguchi K."/>
            <person name="Bino T."/>
            <person name="Nishimoto Y."/>
            <person name="Shigenobu S."/>
            <person name="Kawaguchi M."/>
        </authorList>
    </citation>
    <scope>NUCLEOTIDE SEQUENCE</scope>
    <source>
        <strain evidence="1">HR1</strain>
    </source>
</reference>
<name>A0A8H3LAH4_9GLOM</name>
<dbReference type="OrthoDB" id="2333384at2759"/>
<comment type="caution">
    <text evidence="1">The sequence shown here is derived from an EMBL/GenBank/DDBJ whole genome shotgun (WGS) entry which is preliminary data.</text>
</comment>
<dbReference type="AlphaFoldDB" id="A0A8H3LAH4"/>
<dbReference type="SUPFAM" id="SSF81296">
    <property type="entry name" value="E set domains"/>
    <property type="match status" value="1"/>
</dbReference>
<dbReference type="Proteomes" id="UP000615446">
    <property type="component" value="Unassembled WGS sequence"/>
</dbReference>
<gene>
    <name evidence="1" type="ORF">RCL2_000932300</name>
</gene>
<accession>A0A8H3LAH4</accession>
<dbReference type="InterPro" id="IPR014756">
    <property type="entry name" value="Ig_E-set"/>
</dbReference>